<proteinExistence type="predicted"/>
<sequence>MLRGNLVMGFNYITRSVLRVLQMEMEEEGRKNGKRTARSADLENREPQIQLVTSSCRGGGELAMSKAERRGQII</sequence>
<evidence type="ECO:0000313" key="1">
    <source>
        <dbReference type="EMBL" id="GKV35508.1"/>
    </source>
</evidence>
<keyword evidence="2" id="KW-1185">Reference proteome</keyword>
<organism evidence="1 2">
    <name type="scientific">Rubroshorea leprosula</name>
    <dbReference type="NCBI Taxonomy" id="152421"/>
    <lineage>
        <taxon>Eukaryota</taxon>
        <taxon>Viridiplantae</taxon>
        <taxon>Streptophyta</taxon>
        <taxon>Embryophyta</taxon>
        <taxon>Tracheophyta</taxon>
        <taxon>Spermatophyta</taxon>
        <taxon>Magnoliopsida</taxon>
        <taxon>eudicotyledons</taxon>
        <taxon>Gunneridae</taxon>
        <taxon>Pentapetalae</taxon>
        <taxon>rosids</taxon>
        <taxon>malvids</taxon>
        <taxon>Malvales</taxon>
        <taxon>Dipterocarpaceae</taxon>
        <taxon>Rubroshorea</taxon>
    </lineage>
</organism>
<protein>
    <submittedName>
        <fullName evidence="1">Uncharacterized protein</fullName>
    </submittedName>
</protein>
<dbReference type="AlphaFoldDB" id="A0AAV5LEK4"/>
<comment type="caution">
    <text evidence="1">The sequence shown here is derived from an EMBL/GenBank/DDBJ whole genome shotgun (WGS) entry which is preliminary data.</text>
</comment>
<dbReference type="Proteomes" id="UP001054252">
    <property type="component" value="Unassembled WGS sequence"/>
</dbReference>
<dbReference type="EMBL" id="BPVZ01000111">
    <property type="protein sequence ID" value="GKV35508.1"/>
    <property type="molecule type" value="Genomic_DNA"/>
</dbReference>
<gene>
    <name evidence="1" type="ORF">SLEP1_g43766</name>
</gene>
<name>A0AAV5LEK4_9ROSI</name>
<evidence type="ECO:0000313" key="2">
    <source>
        <dbReference type="Proteomes" id="UP001054252"/>
    </source>
</evidence>
<reference evidence="1 2" key="1">
    <citation type="journal article" date="2021" name="Commun. Biol.">
        <title>The genome of Shorea leprosula (Dipterocarpaceae) highlights the ecological relevance of drought in aseasonal tropical rainforests.</title>
        <authorList>
            <person name="Ng K.K.S."/>
            <person name="Kobayashi M.J."/>
            <person name="Fawcett J.A."/>
            <person name="Hatakeyama M."/>
            <person name="Paape T."/>
            <person name="Ng C.H."/>
            <person name="Ang C.C."/>
            <person name="Tnah L.H."/>
            <person name="Lee C.T."/>
            <person name="Nishiyama T."/>
            <person name="Sese J."/>
            <person name="O'Brien M.J."/>
            <person name="Copetti D."/>
            <person name="Mohd Noor M.I."/>
            <person name="Ong R.C."/>
            <person name="Putra M."/>
            <person name="Sireger I.Z."/>
            <person name="Indrioko S."/>
            <person name="Kosugi Y."/>
            <person name="Izuno A."/>
            <person name="Isagi Y."/>
            <person name="Lee S.L."/>
            <person name="Shimizu K.K."/>
        </authorList>
    </citation>
    <scope>NUCLEOTIDE SEQUENCE [LARGE SCALE GENOMIC DNA]</scope>
    <source>
        <strain evidence="1">214</strain>
    </source>
</reference>
<accession>A0AAV5LEK4</accession>